<organism evidence="2 3">
    <name type="scientific">Psilocybe cf. subviscida</name>
    <dbReference type="NCBI Taxonomy" id="2480587"/>
    <lineage>
        <taxon>Eukaryota</taxon>
        <taxon>Fungi</taxon>
        <taxon>Dikarya</taxon>
        <taxon>Basidiomycota</taxon>
        <taxon>Agaricomycotina</taxon>
        <taxon>Agaricomycetes</taxon>
        <taxon>Agaricomycetidae</taxon>
        <taxon>Agaricales</taxon>
        <taxon>Agaricineae</taxon>
        <taxon>Strophariaceae</taxon>
        <taxon>Psilocybe</taxon>
    </lineage>
</organism>
<accession>A0A8H5ASG1</accession>
<name>A0A8H5ASG1_9AGAR</name>
<reference evidence="2 3" key="1">
    <citation type="journal article" date="2020" name="ISME J.">
        <title>Uncovering the hidden diversity of litter-decomposition mechanisms in mushroom-forming fungi.</title>
        <authorList>
            <person name="Floudas D."/>
            <person name="Bentzer J."/>
            <person name="Ahren D."/>
            <person name="Johansson T."/>
            <person name="Persson P."/>
            <person name="Tunlid A."/>
        </authorList>
    </citation>
    <scope>NUCLEOTIDE SEQUENCE [LARGE SCALE GENOMIC DNA]</scope>
    <source>
        <strain evidence="2 3">CBS 101986</strain>
    </source>
</reference>
<dbReference type="AlphaFoldDB" id="A0A8H5ASG1"/>
<evidence type="ECO:0000313" key="2">
    <source>
        <dbReference type="EMBL" id="KAF5310050.1"/>
    </source>
</evidence>
<protein>
    <submittedName>
        <fullName evidence="2">Uncharacterized protein</fullName>
    </submittedName>
</protein>
<keyword evidence="3" id="KW-1185">Reference proteome</keyword>
<feature type="compositionally biased region" description="Polar residues" evidence="1">
    <location>
        <begin position="110"/>
        <end position="127"/>
    </location>
</feature>
<dbReference type="EMBL" id="JAACJJ010000058">
    <property type="protein sequence ID" value="KAF5310050.1"/>
    <property type="molecule type" value="Genomic_DNA"/>
</dbReference>
<gene>
    <name evidence="2" type="ORF">D9619_010481</name>
</gene>
<proteinExistence type="predicted"/>
<comment type="caution">
    <text evidence="2">The sequence shown here is derived from an EMBL/GenBank/DDBJ whole genome shotgun (WGS) entry which is preliminary data.</text>
</comment>
<evidence type="ECO:0000256" key="1">
    <source>
        <dbReference type="SAM" id="MobiDB-lite"/>
    </source>
</evidence>
<dbReference type="OrthoDB" id="2956667at2759"/>
<evidence type="ECO:0000313" key="3">
    <source>
        <dbReference type="Proteomes" id="UP000567179"/>
    </source>
</evidence>
<dbReference type="Proteomes" id="UP000567179">
    <property type="component" value="Unassembled WGS sequence"/>
</dbReference>
<sequence>MGLIIYRVASVSNRMPGETSKYQYLIEVLAESGVMYCITLLIADILLVVRGNDFTRHAVVQAASYWGGVSTPVTGIAPTLITMRAISDRARDETTWTQPVSGIFFHNPSRGHTGQSSSSNGRTTTATGFSAHNASLEATSLVERKLVNEPFGGQETDMALHQENVDITPDIAV</sequence>
<feature type="region of interest" description="Disordered" evidence="1">
    <location>
        <begin position="107"/>
        <end position="127"/>
    </location>
</feature>